<reference evidence="11" key="1">
    <citation type="submission" date="2020-11" db="EMBL/GenBank/DDBJ databases">
        <authorList>
            <person name="Tran Van P."/>
        </authorList>
    </citation>
    <scope>NUCLEOTIDE SEQUENCE</scope>
</reference>
<keyword evidence="5 8" id="KW-1133">Transmembrane helix</keyword>
<gene>
    <name evidence="11" type="ORF">TTEB3V08_LOCUS637</name>
</gene>
<keyword evidence="7" id="KW-0325">Glycoprotein</keyword>
<feature type="transmembrane region" description="Helical" evidence="8">
    <location>
        <begin position="163"/>
        <end position="183"/>
    </location>
</feature>
<evidence type="ECO:0000313" key="11">
    <source>
        <dbReference type="EMBL" id="CAD7452458.1"/>
    </source>
</evidence>
<evidence type="ECO:0000256" key="3">
    <source>
        <dbReference type="ARBA" id="ARBA00022692"/>
    </source>
</evidence>
<dbReference type="PANTHER" id="PTHR21016">
    <property type="entry name" value="BETA-AMYLOID BINDING PROTEIN-RELATED"/>
    <property type="match status" value="1"/>
</dbReference>
<dbReference type="EMBL" id="OE000112">
    <property type="protein sequence ID" value="CAD7452458.1"/>
    <property type="molecule type" value="Genomic_DNA"/>
</dbReference>
<keyword evidence="3 8" id="KW-0812">Transmembrane</keyword>
<evidence type="ECO:0000256" key="7">
    <source>
        <dbReference type="ARBA" id="ARBA00023180"/>
    </source>
</evidence>
<feature type="transmembrane region" description="Helical" evidence="8">
    <location>
        <begin position="195"/>
        <end position="216"/>
    </location>
</feature>
<keyword evidence="4 9" id="KW-0732">Signal</keyword>
<keyword evidence="6 8" id="KW-0472">Membrane</keyword>
<feature type="domain" description="TM2" evidence="10">
    <location>
        <begin position="168"/>
        <end position="213"/>
    </location>
</feature>
<evidence type="ECO:0000259" key="10">
    <source>
        <dbReference type="Pfam" id="PF05154"/>
    </source>
</evidence>
<evidence type="ECO:0000256" key="2">
    <source>
        <dbReference type="ARBA" id="ARBA00008284"/>
    </source>
</evidence>
<proteinExistence type="inferred from homology"/>
<evidence type="ECO:0000256" key="4">
    <source>
        <dbReference type="ARBA" id="ARBA00022729"/>
    </source>
</evidence>
<evidence type="ECO:0000256" key="6">
    <source>
        <dbReference type="ARBA" id="ARBA00023136"/>
    </source>
</evidence>
<dbReference type="GO" id="GO:0016020">
    <property type="term" value="C:membrane"/>
    <property type="evidence" value="ECO:0007669"/>
    <property type="project" value="UniProtKB-SubCell"/>
</dbReference>
<dbReference type="PANTHER" id="PTHR21016:SF4">
    <property type="entry name" value="TM2 DOMAIN-CONTAINING PROTEIN 2"/>
    <property type="match status" value="1"/>
</dbReference>
<protein>
    <recommendedName>
        <fullName evidence="10">TM2 domain-containing protein</fullName>
    </recommendedName>
</protein>
<evidence type="ECO:0000256" key="1">
    <source>
        <dbReference type="ARBA" id="ARBA00004141"/>
    </source>
</evidence>
<comment type="similarity">
    <text evidence="2">Belongs to the TM2 family.</text>
</comment>
<accession>A0A7R9FGT8</accession>
<dbReference type="InterPro" id="IPR050932">
    <property type="entry name" value="TM2D1-3-like"/>
</dbReference>
<evidence type="ECO:0000256" key="8">
    <source>
        <dbReference type="SAM" id="Phobius"/>
    </source>
</evidence>
<comment type="subcellular location">
    <subcellularLocation>
        <location evidence="1">Membrane</location>
        <topology evidence="1">Multi-pass membrane protein</topology>
    </subcellularLocation>
</comment>
<organism evidence="11">
    <name type="scientific">Timema tahoe</name>
    <dbReference type="NCBI Taxonomy" id="61484"/>
    <lineage>
        <taxon>Eukaryota</taxon>
        <taxon>Metazoa</taxon>
        <taxon>Ecdysozoa</taxon>
        <taxon>Arthropoda</taxon>
        <taxon>Hexapoda</taxon>
        <taxon>Insecta</taxon>
        <taxon>Pterygota</taxon>
        <taxon>Neoptera</taxon>
        <taxon>Polyneoptera</taxon>
        <taxon>Phasmatodea</taxon>
        <taxon>Timematodea</taxon>
        <taxon>Timematoidea</taxon>
        <taxon>Timematidae</taxon>
        <taxon>Timema</taxon>
    </lineage>
</organism>
<name>A0A7R9FGT8_9NEOP</name>
<sequence length="232" mass="25897">MAFLIKGCYLSTFALLYVAQLCDAKGSSSENEYLPHGPLVKCKFLPIEFLECEEPIDHNRNVSAKEAANNYGCLKGIVENVVDFQYKCIKCMTVLWSGGQSSWIQIQRSRVRSLALPEFFCEPFGGYLYEDVDKAKVNCTVLPDIECHGNRSFGRSGFPCVRYSGHFFATTLIYSILLGFLGMDRFCLGQTGTAVGKLLTLGGVGIWWIVDIILLVTNGLQPEDNSNWNPYV</sequence>
<feature type="signal peptide" evidence="9">
    <location>
        <begin position="1"/>
        <end position="24"/>
    </location>
</feature>
<dbReference type="Pfam" id="PF05154">
    <property type="entry name" value="TM2"/>
    <property type="match status" value="1"/>
</dbReference>
<feature type="chain" id="PRO_5030910024" description="TM2 domain-containing protein" evidence="9">
    <location>
        <begin position="25"/>
        <end position="232"/>
    </location>
</feature>
<dbReference type="InterPro" id="IPR007829">
    <property type="entry name" value="TM2"/>
</dbReference>
<evidence type="ECO:0000256" key="5">
    <source>
        <dbReference type="ARBA" id="ARBA00022989"/>
    </source>
</evidence>
<evidence type="ECO:0000256" key="9">
    <source>
        <dbReference type="SAM" id="SignalP"/>
    </source>
</evidence>
<dbReference type="AlphaFoldDB" id="A0A7R9FGT8"/>